<dbReference type="InterPro" id="IPR008840">
    <property type="entry name" value="Sipho_Gp157"/>
</dbReference>
<name>A0AAW1HW85_POPJA</name>
<organism evidence="1 2">
    <name type="scientific">Popillia japonica</name>
    <name type="common">Japanese beetle</name>
    <dbReference type="NCBI Taxonomy" id="7064"/>
    <lineage>
        <taxon>Eukaryota</taxon>
        <taxon>Metazoa</taxon>
        <taxon>Ecdysozoa</taxon>
        <taxon>Arthropoda</taxon>
        <taxon>Hexapoda</taxon>
        <taxon>Insecta</taxon>
        <taxon>Pterygota</taxon>
        <taxon>Neoptera</taxon>
        <taxon>Endopterygota</taxon>
        <taxon>Coleoptera</taxon>
        <taxon>Polyphaga</taxon>
        <taxon>Scarabaeiformia</taxon>
        <taxon>Scarabaeidae</taxon>
        <taxon>Rutelinae</taxon>
        <taxon>Popillia</taxon>
    </lineage>
</organism>
<reference evidence="1 2" key="1">
    <citation type="journal article" date="2024" name="BMC Genomics">
        <title>De novo assembly and annotation of Popillia japonica's genome with initial clues to its potential as an invasive pest.</title>
        <authorList>
            <person name="Cucini C."/>
            <person name="Boschi S."/>
            <person name="Funari R."/>
            <person name="Cardaioli E."/>
            <person name="Iannotti N."/>
            <person name="Marturano G."/>
            <person name="Paoli F."/>
            <person name="Bruttini M."/>
            <person name="Carapelli A."/>
            <person name="Frati F."/>
            <person name="Nardi F."/>
        </authorList>
    </citation>
    <scope>NUCLEOTIDE SEQUENCE [LARGE SCALE GENOMIC DNA]</scope>
    <source>
        <strain evidence="1">DMR45628</strain>
    </source>
</reference>
<accession>A0AAW1HW85</accession>
<protein>
    <submittedName>
        <fullName evidence="1">Siphovirus Gp157</fullName>
    </submittedName>
</protein>
<sequence>MTEAEKTSILAWMDKQIELEQEIRRAEKYSDKISMCAGRVSERAIHMFNGMELIAEAVGTEKESRRCGDVKPKIIGKSKIRRKKMNLYEIDEAIMNCVDMETGEIVDSDKLAELQIARDDKVEGVGCWIKNLLAEAKALKEEKGILAARQKTCENKAESLKEYLSSALGGQKFKTPKISITYRRSESVEVEDMGKLDDDYLNYSEPAVDKAKVKTALKEGIALEGVKLVENQNIQIKIAMVKNTGLSLLLYKDARVDQNILDETVYPMNWTRHHEMIGNNLYCTVSIYDEDKGIWVSKQDVGTESYTEKEKGQASDSFKRACFNWGIGRELYTAPFVWIPSDKCKIKENGGKCSCYDKFAVEQIIIENKTIVALAIKNVSTKLRVFMMDNRKGGK</sequence>
<dbReference type="Proteomes" id="UP001458880">
    <property type="component" value="Unassembled WGS sequence"/>
</dbReference>
<proteinExistence type="predicted"/>
<dbReference type="Pfam" id="PF05565">
    <property type="entry name" value="Sipho_Gp157"/>
    <property type="match status" value="1"/>
</dbReference>
<gene>
    <name evidence="1" type="ORF">QE152_g38916</name>
</gene>
<dbReference type="AlphaFoldDB" id="A0AAW1HW85"/>
<comment type="caution">
    <text evidence="1">The sequence shown here is derived from an EMBL/GenBank/DDBJ whole genome shotgun (WGS) entry which is preliminary data.</text>
</comment>
<keyword evidence="2" id="KW-1185">Reference proteome</keyword>
<evidence type="ECO:0000313" key="1">
    <source>
        <dbReference type="EMBL" id="KAK9680654.1"/>
    </source>
</evidence>
<evidence type="ECO:0000313" key="2">
    <source>
        <dbReference type="Proteomes" id="UP001458880"/>
    </source>
</evidence>
<dbReference type="EMBL" id="JASPKY010000881">
    <property type="protein sequence ID" value="KAK9680654.1"/>
    <property type="molecule type" value="Genomic_DNA"/>
</dbReference>